<organism evidence="8 9">
    <name type="scientific">Reinekea forsetii</name>
    <dbReference type="NCBI Taxonomy" id="1336806"/>
    <lineage>
        <taxon>Bacteria</taxon>
        <taxon>Pseudomonadati</taxon>
        <taxon>Pseudomonadota</taxon>
        <taxon>Gammaproteobacteria</taxon>
        <taxon>Oceanospirillales</taxon>
        <taxon>Saccharospirillaceae</taxon>
        <taxon>Reinekea</taxon>
    </lineage>
</organism>
<evidence type="ECO:0000259" key="7">
    <source>
        <dbReference type="Pfam" id="PF02608"/>
    </source>
</evidence>
<evidence type="ECO:0000256" key="2">
    <source>
        <dbReference type="ARBA" id="ARBA00022475"/>
    </source>
</evidence>
<evidence type="ECO:0000256" key="3">
    <source>
        <dbReference type="ARBA" id="ARBA00022729"/>
    </source>
</evidence>
<evidence type="ECO:0000256" key="5">
    <source>
        <dbReference type="ARBA" id="ARBA00023288"/>
    </source>
</evidence>
<dbReference type="AlphaFoldDB" id="A0A2K8KM64"/>
<dbReference type="OrthoDB" id="9784230at2"/>
<dbReference type="KEGG" id="rfo:REIFOR_00759"/>
<keyword evidence="4" id="KW-0472">Membrane</keyword>
<gene>
    <name evidence="8" type="ORF">REIFOR_00759</name>
</gene>
<dbReference type="Gene3D" id="3.40.50.2300">
    <property type="match status" value="2"/>
</dbReference>
<dbReference type="CDD" id="cd06354">
    <property type="entry name" value="PBP1_PrnA-like"/>
    <property type="match status" value="1"/>
</dbReference>
<dbReference type="Proteomes" id="UP000229757">
    <property type="component" value="Chromosome"/>
</dbReference>
<feature type="signal peptide" evidence="6">
    <location>
        <begin position="1"/>
        <end position="18"/>
    </location>
</feature>
<dbReference type="InterPro" id="IPR003760">
    <property type="entry name" value="PnrA-like"/>
</dbReference>
<name>A0A2K8KM64_9GAMM</name>
<keyword evidence="5 8" id="KW-0449">Lipoprotein</keyword>
<reference evidence="8 9" key="1">
    <citation type="journal article" date="2017" name="Environ. Microbiol.">
        <title>Genomic and physiological analyses of 'Reinekea forsetii' reveal a versatile opportunistic lifestyle during spring algae blooms.</title>
        <authorList>
            <person name="Avci B."/>
            <person name="Hahnke R.L."/>
            <person name="Chafee M."/>
            <person name="Fischer T."/>
            <person name="Gruber-Vodicka H."/>
            <person name="Tegetmeyer H.E."/>
            <person name="Harder J."/>
            <person name="Fuchs B.M."/>
            <person name="Amann R.I."/>
            <person name="Teeling H."/>
        </authorList>
    </citation>
    <scope>NUCLEOTIDE SEQUENCE [LARGE SCALE GENOMIC DNA]</scope>
    <source>
        <strain evidence="8 9">Hel1_31_D35</strain>
    </source>
</reference>
<evidence type="ECO:0000313" key="9">
    <source>
        <dbReference type="Proteomes" id="UP000229757"/>
    </source>
</evidence>
<proteinExistence type="predicted"/>
<dbReference type="EMBL" id="CP011797">
    <property type="protein sequence ID" value="ATX75927.1"/>
    <property type="molecule type" value="Genomic_DNA"/>
</dbReference>
<dbReference type="Pfam" id="PF02608">
    <property type="entry name" value="Bmp"/>
    <property type="match status" value="1"/>
</dbReference>
<evidence type="ECO:0000256" key="1">
    <source>
        <dbReference type="ARBA" id="ARBA00004236"/>
    </source>
</evidence>
<accession>A0A2K8KM64</accession>
<keyword evidence="9" id="KW-1185">Reference proteome</keyword>
<dbReference type="RefSeq" id="WP_100256302.1">
    <property type="nucleotide sequence ID" value="NZ_CP011797.1"/>
</dbReference>
<evidence type="ECO:0000256" key="4">
    <source>
        <dbReference type="ARBA" id="ARBA00023136"/>
    </source>
</evidence>
<dbReference type="PANTHER" id="PTHR34296">
    <property type="entry name" value="TRANSCRIPTIONAL ACTIVATOR PROTEIN MED"/>
    <property type="match status" value="1"/>
</dbReference>
<comment type="subcellular location">
    <subcellularLocation>
        <location evidence="1">Cell membrane</location>
    </subcellularLocation>
</comment>
<keyword evidence="3 6" id="KW-0732">Signal</keyword>
<protein>
    <submittedName>
        <fullName evidence="8">Basic outer membrane lipoprotein</fullName>
    </submittedName>
</protein>
<dbReference type="InterPro" id="IPR050957">
    <property type="entry name" value="BMP_lipoprotein"/>
</dbReference>
<feature type="domain" description="ABC transporter substrate-binding protein PnrA-like" evidence="7">
    <location>
        <begin position="102"/>
        <end position="333"/>
    </location>
</feature>
<feature type="chain" id="PRO_5014933746" evidence="6">
    <location>
        <begin position="19"/>
        <end position="366"/>
    </location>
</feature>
<evidence type="ECO:0000256" key="6">
    <source>
        <dbReference type="SAM" id="SignalP"/>
    </source>
</evidence>
<evidence type="ECO:0000313" key="8">
    <source>
        <dbReference type="EMBL" id="ATX75927.1"/>
    </source>
</evidence>
<sequence length="366" mass="39836">MKIILFKFIIIIFLISCAPGTEKPEPSAGDSLTQDTPKYFPDVVLVYENDPITIGSVDYIFSTSLKTNLELLNAVQVHEVTGADEFDKLVNLRIELSLNSDALVIGSGYVNSLLFDIARLEFPNVKFTLIDSELTGRNTRSILFRDQDLGFLAGVAAAYQSNYSVVSFIGGMDVPLTHSVGCGFSQGANYISDSTAVYYETVGETPAAWNDPERAQQMAEYHIGLGSRVLFPVAGGSSAGVHLAAQAQKEQVMTLGVDINQNGEFPGVVLTSITKAYEKVALEEIIRFQLGQWQSGTAYFGVREGAITYSRDENNASVLSENLIAELDNAIAKITDGSILVEDYMASLGCRSEAMHISTPYFLDEI</sequence>
<keyword evidence="2" id="KW-1003">Cell membrane</keyword>
<dbReference type="PANTHER" id="PTHR34296:SF2">
    <property type="entry name" value="ABC TRANSPORTER GUANOSINE-BINDING PROTEIN NUPN"/>
    <property type="match status" value="1"/>
</dbReference>
<dbReference type="GO" id="GO:0005886">
    <property type="term" value="C:plasma membrane"/>
    <property type="evidence" value="ECO:0007669"/>
    <property type="project" value="UniProtKB-SubCell"/>
</dbReference>